<keyword evidence="7" id="KW-0547">Nucleotide-binding</keyword>
<keyword evidence="6" id="KW-0677">Repeat</keyword>
<dbReference type="Pfam" id="PF00400">
    <property type="entry name" value="WD40"/>
    <property type="match status" value="2"/>
</dbReference>
<dbReference type="InterPro" id="IPR011989">
    <property type="entry name" value="ARM-like"/>
</dbReference>
<dbReference type="GO" id="GO:0045324">
    <property type="term" value="P:late endosome to vacuole transport"/>
    <property type="evidence" value="ECO:0007669"/>
    <property type="project" value="InterPro"/>
</dbReference>
<dbReference type="GO" id="GO:0005524">
    <property type="term" value="F:ATP binding"/>
    <property type="evidence" value="ECO:0007669"/>
    <property type="project" value="UniProtKB-KW"/>
</dbReference>
<dbReference type="PROSITE" id="PS50294">
    <property type="entry name" value="WD_REPEATS_REGION"/>
    <property type="match status" value="1"/>
</dbReference>
<dbReference type="InterPro" id="IPR000719">
    <property type="entry name" value="Prot_kinase_dom"/>
</dbReference>
<reference evidence="10" key="1">
    <citation type="submission" date="2020-11" db="EMBL/GenBank/DDBJ databases">
        <authorList>
            <person name="Tran Van P."/>
        </authorList>
    </citation>
    <scope>NUCLEOTIDE SEQUENCE</scope>
</reference>
<evidence type="ECO:0000256" key="3">
    <source>
        <dbReference type="ARBA" id="ARBA00022527"/>
    </source>
</evidence>
<proteinExistence type="predicted"/>
<accession>A0A7R8W3N2</accession>
<dbReference type="EMBL" id="OB660158">
    <property type="protein sequence ID" value="CAD7223140.1"/>
    <property type="molecule type" value="Genomic_DNA"/>
</dbReference>
<evidence type="ECO:0000256" key="7">
    <source>
        <dbReference type="ARBA" id="ARBA00022741"/>
    </source>
</evidence>
<keyword evidence="5" id="KW-0808">Transferase</keyword>
<dbReference type="InterPro" id="IPR011009">
    <property type="entry name" value="Kinase-like_dom_sf"/>
</dbReference>
<dbReference type="InterPro" id="IPR016024">
    <property type="entry name" value="ARM-type_fold"/>
</dbReference>
<evidence type="ECO:0000256" key="2">
    <source>
        <dbReference type="ARBA" id="ARBA00012513"/>
    </source>
</evidence>
<comment type="subcellular location">
    <subcellularLocation>
        <location evidence="1">Cytoplasmic vesicle</location>
        <location evidence="1">Autophagosome</location>
    </subcellularLocation>
</comment>
<dbReference type="SMART" id="SM00220">
    <property type="entry name" value="S_TKc"/>
    <property type="match status" value="1"/>
</dbReference>
<dbReference type="InterPro" id="IPR045162">
    <property type="entry name" value="Vps15-like"/>
</dbReference>
<dbReference type="PANTHER" id="PTHR17583">
    <property type="entry name" value="PHOSPHOINOSITIDE 3-KINASE REGULATORY SUBUNIT 4"/>
    <property type="match status" value="1"/>
</dbReference>
<dbReference type="SUPFAM" id="SSF48371">
    <property type="entry name" value="ARM repeat"/>
    <property type="match status" value="1"/>
</dbReference>
<dbReference type="SMART" id="SM00320">
    <property type="entry name" value="WD40"/>
    <property type="match status" value="5"/>
</dbReference>
<dbReference type="CDD" id="cd13980">
    <property type="entry name" value="STKc_Vps15"/>
    <property type="match status" value="1"/>
</dbReference>
<dbReference type="GO" id="GO:0005770">
    <property type="term" value="C:late endosome"/>
    <property type="evidence" value="ECO:0007669"/>
    <property type="project" value="TreeGrafter"/>
</dbReference>
<dbReference type="GO" id="GO:0034271">
    <property type="term" value="C:phosphatidylinositol 3-kinase complex, class III, type I"/>
    <property type="evidence" value="ECO:0007669"/>
    <property type="project" value="TreeGrafter"/>
</dbReference>
<keyword evidence="4" id="KW-0853">WD repeat</keyword>
<dbReference type="InterPro" id="IPR055231">
    <property type="entry name" value="2AA_helical"/>
</dbReference>
<dbReference type="InterPro" id="IPR015943">
    <property type="entry name" value="WD40/YVTN_repeat-like_dom_sf"/>
</dbReference>
<dbReference type="GO" id="GO:0004674">
    <property type="term" value="F:protein serine/threonine kinase activity"/>
    <property type="evidence" value="ECO:0007669"/>
    <property type="project" value="UniProtKB-KW"/>
</dbReference>
<keyword evidence="9" id="KW-0067">ATP-binding</keyword>
<dbReference type="GO" id="GO:0016236">
    <property type="term" value="P:macroautophagy"/>
    <property type="evidence" value="ECO:0007669"/>
    <property type="project" value="InterPro"/>
</dbReference>
<dbReference type="SUPFAM" id="SSF50978">
    <property type="entry name" value="WD40 repeat-like"/>
    <property type="match status" value="1"/>
</dbReference>
<dbReference type="InterPro" id="IPR036322">
    <property type="entry name" value="WD40_repeat_dom_sf"/>
</dbReference>
<name>A0A7R8W3N2_9CRUS</name>
<evidence type="ECO:0000256" key="9">
    <source>
        <dbReference type="ARBA" id="ARBA00022840"/>
    </source>
</evidence>
<dbReference type="PROSITE" id="PS50011">
    <property type="entry name" value="PROTEIN_KINASE_DOM"/>
    <property type="match status" value="1"/>
</dbReference>
<dbReference type="InterPro" id="IPR001680">
    <property type="entry name" value="WD40_rpt"/>
</dbReference>
<sequence>MGNQLAGYAPAQIFPVETYMNGLTQLTYEGSLSSTRFLKVARARFRDGTMVVKVFVVHDPSLPLQSLKQRLEDIQVLLLDSKHCLPFQVIALTDKAAIFGRQYLRYTLCERLVTRPFLTWNEKLWLAYQVLKGLEELHQKGVCHGDLKTENCVISSTGWLCLTDIASFKPVLLPVDNPADFSYFFDTSGKRKCCIAPERFVSGLNSLSQTDATRKVIETLMPAMDIFSAGCVLAEIFSEGKEILDFAQLIQYCTTDELGHPAEFLKEYVPDSKAREVILRMLAKAPADRPTATELLESNFFPASFQTTVWPWACQELREAHAAYQLDDHILRLKELLYSETDTAKVLLSKDVVLIPLTFLCSCIRGLKFNISKSAALDLLALMASKTSPEMVTDRILAFVLHFLNEAHAPNIRGKAIITLCTLLENIPNASEDESTQAFIPAVGSSEPMHSLMSSKNSMPHPETRHLFPDLIFPVLGPLSSDPSVYVRSILGEHIGSFALTARRFTSFPSDLPWLVSWITEKVSILFSDQVPAVRISLVDHSLLKLCVFFGRQRASDVLLSHLNTFLNDKLSAPLRRAFYRAAVGLAVFTGVACASILKPLLLQGLRDAEESVTVEAINAACRLTEMKLLPKPILVQVLSETAPLLASPNPWIRRAIVRLLCTSNSEFTLVESQTWIVPLISPYLKAPLASLDDPLILLNSLDPTAVIPRRVWDALLRSPDMLQNDLQPRSWEGGNSGLDALITKCCGGGGKNTSLTARVKESVVALRDILLKIQHHRQTLSALQSSTPTTPTSDSNCSVEFACHGKLSVNPRFLHSLDLTHLKKQGTSSGNMASNGPGEDESRTLMGGGEAAGGYYRHNTSLMNMNQEWMSMFGGGIDGTKGFKKAMMLQELNRPMLTSSPPLALTPPVPRKASVELPALTIAPSAPSLQSAFVEYQCTPSRANLQAAVNARLREHEETAPFFSPLPPASAAGPSAAPTGAVEMDPSYSWPKVQGRLVCHSHPHTGPVTKLVALPGHMFASASRDGLVKIWDISRIEGAGITNRVLATHSMGASIVALSYVPALHSLCVGLQNGRVFLIGLDYSSHRTVGLCFPGTEPVAVIEGPLVDVVPIGRGYCLLLLNAWGQIKLCDVRAPLDRLPRTLTQDLKHGVPTALVQARTETWFSMGSSSGYISLWDLRFKLPVACIQHPARLRVRTLSLDPENESNLLAAFQGNNEVSLWSLESQARRLTFWFSSHPPLSWQQVTNHFTTSLFSPASTNCLFTAGTDMRIRLLNLRDPEYSICLSDLCPSSPQHQQHGGSSHQQRGSSYQKRIVDGSEVVVEYPISNGSSQEESHSLPLPPSGHNDVISSLVGVVSPHTCQPLLVSASFDGIVKVWK</sequence>
<dbReference type="GO" id="GO:0071561">
    <property type="term" value="C:nucleus-vacuole junction"/>
    <property type="evidence" value="ECO:0007669"/>
    <property type="project" value="TreeGrafter"/>
</dbReference>
<evidence type="ECO:0000256" key="1">
    <source>
        <dbReference type="ARBA" id="ARBA00004419"/>
    </source>
</evidence>
<dbReference type="Gene3D" id="1.25.10.10">
    <property type="entry name" value="Leucine-rich Repeat Variant"/>
    <property type="match status" value="1"/>
</dbReference>
<dbReference type="GO" id="GO:0005776">
    <property type="term" value="C:autophagosome"/>
    <property type="evidence" value="ECO:0007669"/>
    <property type="project" value="UniProtKB-SubCell"/>
</dbReference>
<dbReference type="GO" id="GO:0034272">
    <property type="term" value="C:phosphatidylinositol 3-kinase complex, class III, type II"/>
    <property type="evidence" value="ECO:0007669"/>
    <property type="project" value="TreeGrafter"/>
</dbReference>
<dbReference type="GO" id="GO:0006623">
    <property type="term" value="P:protein targeting to vacuole"/>
    <property type="evidence" value="ECO:0007669"/>
    <property type="project" value="TreeGrafter"/>
</dbReference>
<gene>
    <name evidence="10" type="ORF">CTOB1V02_LOCUS1134</name>
</gene>
<dbReference type="PROSITE" id="PS00108">
    <property type="entry name" value="PROTEIN_KINASE_ST"/>
    <property type="match status" value="1"/>
</dbReference>
<dbReference type="Pfam" id="PF00069">
    <property type="entry name" value="Pkinase"/>
    <property type="match status" value="1"/>
</dbReference>
<dbReference type="PROSITE" id="PS50082">
    <property type="entry name" value="WD_REPEATS_2"/>
    <property type="match status" value="2"/>
</dbReference>
<evidence type="ECO:0000256" key="4">
    <source>
        <dbReference type="ARBA" id="ARBA00022574"/>
    </source>
</evidence>
<dbReference type="EC" id="2.7.11.1" evidence="2"/>
<dbReference type="Gene3D" id="2.130.10.10">
    <property type="entry name" value="YVTN repeat-like/Quinoprotein amine dehydrogenase"/>
    <property type="match status" value="2"/>
</dbReference>
<keyword evidence="8" id="KW-0418">Kinase</keyword>
<dbReference type="Gene3D" id="1.10.510.10">
    <property type="entry name" value="Transferase(Phosphotransferase) domain 1"/>
    <property type="match status" value="1"/>
</dbReference>
<organism evidence="10">
    <name type="scientific">Cyprideis torosa</name>
    <dbReference type="NCBI Taxonomy" id="163714"/>
    <lineage>
        <taxon>Eukaryota</taxon>
        <taxon>Metazoa</taxon>
        <taxon>Ecdysozoa</taxon>
        <taxon>Arthropoda</taxon>
        <taxon>Crustacea</taxon>
        <taxon>Oligostraca</taxon>
        <taxon>Ostracoda</taxon>
        <taxon>Podocopa</taxon>
        <taxon>Podocopida</taxon>
        <taxon>Cytherocopina</taxon>
        <taxon>Cytheroidea</taxon>
        <taxon>Cytherideidae</taxon>
        <taxon>Cyprideis</taxon>
    </lineage>
</organism>
<protein>
    <recommendedName>
        <fullName evidence="2">non-specific serine/threonine protein kinase</fullName>
        <ecNumber evidence="2">2.7.11.1</ecNumber>
    </recommendedName>
</protein>
<dbReference type="PANTHER" id="PTHR17583:SF0">
    <property type="entry name" value="PHOSPHOINOSITIDE 3-KINASE REGULATORY SUBUNIT 4"/>
    <property type="match status" value="1"/>
</dbReference>
<evidence type="ECO:0000256" key="8">
    <source>
        <dbReference type="ARBA" id="ARBA00022777"/>
    </source>
</evidence>
<evidence type="ECO:0000313" key="10">
    <source>
        <dbReference type="EMBL" id="CAD7223140.1"/>
    </source>
</evidence>
<evidence type="ECO:0000256" key="5">
    <source>
        <dbReference type="ARBA" id="ARBA00022679"/>
    </source>
</evidence>
<dbReference type="InterPro" id="IPR008271">
    <property type="entry name" value="Ser/Thr_kinase_AS"/>
</dbReference>
<dbReference type="OrthoDB" id="242910at2759"/>
<keyword evidence="3" id="KW-0723">Serine/threonine-protein kinase</keyword>
<evidence type="ECO:0000256" key="6">
    <source>
        <dbReference type="ARBA" id="ARBA00022737"/>
    </source>
</evidence>
<dbReference type="SUPFAM" id="SSF56112">
    <property type="entry name" value="Protein kinase-like (PK-like)"/>
    <property type="match status" value="1"/>
</dbReference>
<dbReference type="Pfam" id="PF22956">
    <property type="entry name" value="VPS15-like_hel"/>
    <property type="match status" value="2"/>
</dbReference>